<dbReference type="PANTHER" id="PTHR33604:SF3">
    <property type="entry name" value="OSJNBA0004B13.7 PROTEIN"/>
    <property type="match status" value="1"/>
</dbReference>
<keyword evidence="1" id="KW-1133">Transmembrane helix</keyword>
<dbReference type="Gene3D" id="3.90.550.10">
    <property type="entry name" value="Spore Coat Polysaccharide Biosynthesis Protein SpsA, Chain A"/>
    <property type="match status" value="1"/>
</dbReference>
<protein>
    <submittedName>
        <fullName evidence="2">Uncharacterized protein</fullName>
    </submittedName>
</protein>
<reference evidence="2" key="1">
    <citation type="journal article" date="2023" name="Mol. Biol. Evol.">
        <title>Third-Generation Sequencing Reveals the Adaptive Role of the Epigenome in Three Deep-Sea Polychaetes.</title>
        <authorList>
            <person name="Perez M."/>
            <person name="Aroh O."/>
            <person name="Sun Y."/>
            <person name="Lan Y."/>
            <person name="Juniper S.K."/>
            <person name="Young C.R."/>
            <person name="Angers B."/>
            <person name="Qian P.Y."/>
        </authorList>
    </citation>
    <scope>NUCLEOTIDE SEQUENCE</scope>
    <source>
        <strain evidence="2">P08H-3</strain>
    </source>
</reference>
<dbReference type="SUPFAM" id="SSF53448">
    <property type="entry name" value="Nucleotide-diphospho-sugar transferases"/>
    <property type="match status" value="1"/>
</dbReference>
<name>A0AAD9KAK5_9ANNE</name>
<evidence type="ECO:0000256" key="1">
    <source>
        <dbReference type="SAM" id="Phobius"/>
    </source>
</evidence>
<sequence>MPFYNYYRVIRVRRRIFQSLIVLFVLGNAVHIGLSFIGANNRQRKSLSLNDVEYDPVLPYRYPEEVDIRIVVITFNRASSLEKLLESLDKLELDGDTGYLEIWIDRKDDGSGDGKPGGRINLDTLKVARTFSWSRGRTRVHVHKKNVGICGQWLDTWRPRAGTRELALLLEDDVIVSPFAYRWLKAVHRKYGFRSDVAGYTLQSEQVNQANGSGALVRPKDQVAFLYKLIGSWGFAPHPGSWLAFQDWYHRVRRQGRFRPYVARASLITKWYRMFEAKQLQETMWTMWHVYYSDKYDLFTVYNNIQAVTNSADILLSVNRMEPGLHFQRKRSDSSEKLLRVWSPDYVKFPDSLLAYDFDGSLATKHSA</sequence>
<organism evidence="2 3">
    <name type="scientific">Paralvinella palmiformis</name>
    <dbReference type="NCBI Taxonomy" id="53620"/>
    <lineage>
        <taxon>Eukaryota</taxon>
        <taxon>Metazoa</taxon>
        <taxon>Spiralia</taxon>
        <taxon>Lophotrochozoa</taxon>
        <taxon>Annelida</taxon>
        <taxon>Polychaeta</taxon>
        <taxon>Sedentaria</taxon>
        <taxon>Canalipalpata</taxon>
        <taxon>Terebellida</taxon>
        <taxon>Terebelliformia</taxon>
        <taxon>Alvinellidae</taxon>
        <taxon>Paralvinella</taxon>
    </lineage>
</organism>
<dbReference type="CDD" id="cd00761">
    <property type="entry name" value="Glyco_tranf_GTA_type"/>
    <property type="match status" value="1"/>
</dbReference>
<accession>A0AAD9KAK5</accession>
<keyword evidence="3" id="KW-1185">Reference proteome</keyword>
<feature type="transmembrane region" description="Helical" evidence="1">
    <location>
        <begin position="20"/>
        <end position="39"/>
    </location>
</feature>
<keyword evidence="1" id="KW-0812">Transmembrane</keyword>
<dbReference type="InterPro" id="IPR029044">
    <property type="entry name" value="Nucleotide-diphossugar_trans"/>
</dbReference>
<proteinExistence type="predicted"/>
<comment type="caution">
    <text evidence="2">The sequence shown here is derived from an EMBL/GenBank/DDBJ whole genome shotgun (WGS) entry which is preliminary data.</text>
</comment>
<dbReference type="Proteomes" id="UP001208570">
    <property type="component" value="Unassembled WGS sequence"/>
</dbReference>
<dbReference type="PANTHER" id="PTHR33604">
    <property type="entry name" value="OSJNBA0004B13.7 PROTEIN"/>
    <property type="match status" value="1"/>
</dbReference>
<keyword evidence="1" id="KW-0472">Membrane</keyword>
<gene>
    <name evidence="2" type="ORF">LSH36_23g04015</name>
</gene>
<dbReference type="AlphaFoldDB" id="A0AAD9KAK5"/>
<evidence type="ECO:0000313" key="2">
    <source>
        <dbReference type="EMBL" id="KAK2167836.1"/>
    </source>
</evidence>
<evidence type="ECO:0000313" key="3">
    <source>
        <dbReference type="Proteomes" id="UP001208570"/>
    </source>
</evidence>
<dbReference type="EMBL" id="JAODUP010000023">
    <property type="protein sequence ID" value="KAK2167836.1"/>
    <property type="molecule type" value="Genomic_DNA"/>
</dbReference>